<dbReference type="GO" id="GO:0015628">
    <property type="term" value="P:protein secretion by the type II secretion system"/>
    <property type="evidence" value="ECO:0007669"/>
    <property type="project" value="TreeGrafter"/>
</dbReference>
<dbReference type="STRING" id="1123010.SAMN02745724_01859"/>
<dbReference type="AlphaFoldDB" id="A0A1I1JUZ7"/>
<dbReference type="Proteomes" id="UP000198862">
    <property type="component" value="Unassembled WGS sequence"/>
</dbReference>
<keyword evidence="5 7" id="KW-1133">Transmembrane helix</keyword>
<reference evidence="9 10" key="1">
    <citation type="submission" date="2016-10" db="EMBL/GenBank/DDBJ databases">
        <authorList>
            <person name="de Groot N.N."/>
        </authorList>
    </citation>
    <scope>NUCLEOTIDE SEQUENCE [LARGE SCALE GENOMIC DNA]</scope>
    <source>
        <strain evidence="9 10">DSM 6059</strain>
    </source>
</reference>
<evidence type="ECO:0000256" key="4">
    <source>
        <dbReference type="ARBA" id="ARBA00022692"/>
    </source>
</evidence>
<evidence type="ECO:0000256" key="7">
    <source>
        <dbReference type="SAM" id="Phobius"/>
    </source>
</evidence>
<dbReference type="PRINTS" id="PR00812">
    <property type="entry name" value="BCTERIALGSPF"/>
</dbReference>
<feature type="domain" description="Type II secretion system protein GspF" evidence="8">
    <location>
        <begin position="69"/>
        <end position="190"/>
    </location>
</feature>
<dbReference type="PANTHER" id="PTHR30012:SF0">
    <property type="entry name" value="TYPE II SECRETION SYSTEM PROTEIN F-RELATED"/>
    <property type="match status" value="1"/>
</dbReference>
<keyword evidence="3" id="KW-1003">Cell membrane</keyword>
<dbReference type="GO" id="GO:0005886">
    <property type="term" value="C:plasma membrane"/>
    <property type="evidence" value="ECO:0007669"/>
    <property type="project" value="UniProtKB-SubCell"/>
</dbReference>
<dbReference type="Pfam" id="PF00482">
    <property type="entry name" value="T2SSF"/>
    <property type="match status" value="2"/>
</dbReference>
<name>A0A1I1JUZ7_9GAMM</name>
<proteinExistence type="inferred from homology"/>
<evidence type="ECO:0000313" key="10">
    <source>
        <dbReference type="Proteomes" id="UP000198862"/>
    </source>
</evidence>
<dbReference type="OrthoDB" id="9805682at2"/>
<feature type="transmembrane region" description="Helical" evidence="7">
    <location>
        <begin position="167"/>
        <end position="189"/>
    </location>
</feature>
<keyword evidence="4 7" id="KW-0812">Transmembrane</keyword>
<dbReference type="RefSeq" id="WP_091983049.1">
    <property type="nucleotide sequence ID" value="NZ_FOLO01000011.1"/>
</dbReference>
<protein>
    <submittedName>
        <fullName evidence="9">General secretion pathway protein F</fullName>
    </submittedName>
</protein>
<evidence type="ECO:0000259" key="8">
    <source>
        <dbReference type="Pfam" id="PF00482"/>
    </source>
</evidence>
<feature type="transmembrane region" description="Helical" evidence="7">
    <location>
        <begin position="372"/>
        <end position="395"/>
    </location>
</feature>
<keyword evidence="6 7" id="KW-0472">Membrane</keyword>
<dbReference type="PANTHER" id="PTHR30012">
    <property type="entry name" value="GENERAL SECRETION PATHWAY PROTEIN"/>
    <property type="match status" value="1"/>
</dbReference>
<comment type="similarity">
    <text evidence="2">Belongs to the GSP F family.</text>
</comment>
<dbReference type="InterPro" id="IPR018076">
    <property type="entry name" value="T2SS_GspF_dom"/>
</dbReference>
<evidence type="ECO:0000256" key="1">
    <source>
        <dbReference type="ARBA" id="ARBA00004651"/>
    </source>
</evidence>
<gene>
    <name evidence="9" type="ORF">SAMN02745724_01859</name>
</gene>
<evidence type="ECO:0000256" key="3">
    <source>
        <dbReference type="ARBA" id="ARBA00022475"/>
    </source>
</evidence>
<evidence type="ECO:0000256" key="5">
    <source>
        <dbReference type="ARBA" id="ARBA00022989"/>
    </source>
</evidence>
<evidence type="ECO:0000313" key="9">
    <source>
        <dbReference type="EMBL" id="SFC52509.1"/>
    </source>
</evidence>
<dbReference type="InterPro" id="IPR042094">
    <property type="entry name" value="T2SS_GspF_sf"/>
</dbReference>
<evidence type="ECO:0000256" key="6">
    <source>
        <dbReference type="ARBA" id="ARBA00023136"/>
    </source>
</evidence>
<accession>A0A1I1JUZ7</accession>
<keyword evidence="10" id="KW-1185">Reference proteome</keyword>
<dbReference type="Gene3D" id="1.20.81.30">
    <property type="entry name" value="Type II secretion system (T2SS), domain F"/>
    <property type="match status" value="2"/>
</dbReference>
<sequence length="400" mass="44327">MALFTYKAYDSSGAKVDGQLEGIDKASVIAELKQQGLLPTEVKDFNEAGKSILGFKQKVSLSDLEFLTAELSLLLESGVRIDRGIDIIKKTKAKPALAKLLTDISNNLKKGKSLSESVREHDDIFDPLYCNLIELGEASGNLSEIFDGLAKDLKFRRELQRKIISSLAYPVVIFCVCLLSIFFIFNFIIPKMSAMFNEVDNLPWYTSAMLSTSEWMIQYQGLLLVGVIASIFGLVAASKQPAFIKWWQNLSLKLPIIKKAVITVECIRFNSGLAMMVKAGVQIDRAIGLSAGNIKNIELKREMEIAKSKVKGGSALTPALKQTSLYPDFFVSLLEVGEESGSLERVFNEIANRSRQEFESWTERMTTLLEPLMILFMGGFVGGVVVVMLMSMVSINEMGI</sequence>
<comment type="subcellular location">
    <subcellularLocation>
        <location evidence="1">Cell membrane</location>
        <topology evidence="1">Multi-pass membrane protein</topology>
    </subcellularLocation>
</comment>
<dbReference type="InterPro" id="IPR003004">
    <property type="entry name" value="GspF/PilC"/>
</dbReference>
<feature type="transmembrane region" description="Helical" evidence="7">
    <location>
        <begin position="217"/>
        <end position="237"/>
    </location>
</feature>
<organism evidence="9 10">
    <name type="scientific">Pseudoalteromonas denitrificans DSM 6059</name>
    <dbReference type="NCBI Taxonomy" id="1123010"/>
    <lineage>
        <taxon>Bacteria</taxon>
        <taxon>Pseudomonadati</taxon>
        <taxon>Pseudomonadota</taxon>
        <taxon>Gammaproteobacteria</taxon>
        <taxon>Alteromonadales</taxon>
        <taxon>Pseudoalteromonadaceae</taxon>
        <taxon>Pseudoalteromonas</taxon>
    </lineage>
</organism>
<dbReference type="EMBL" id="FOLO01000011">
    <property type="protein sequence ID" value="SFC52509.1"/>
    <property type="molecule type" value="Genomic_DNA"/>
</dbReference>
<evidence type="ECO:0000256" key="2">
    <source>
        <dbReference type="ARBA" id="ARBA00005745"/>
    </source>
</evidence>
<feature type="domain" description="Type II secretion system protein GspF" evidence="8">
    <location>
        <begin position="273"/>
        <end position="390"/>
    </location>
</feature>